<dbReference type="RefSeq" id="XP_005759875.1">
    <property type="nucleotide sequence ID" value="XM_005759818.1"/>
</dbReference>
<comment type="subcellular location">
    <subcellularLocation>
        <location evidence="1">Cytoplasm</location>
    </subcellularLocation>
</comment>
<dbReference type="GeneID" id="17261281"/>
<dbReference type="KEGG" id="ehx:EMIHUDRAFT_246052"/>
<dbReference type="KEGG" id="ehx:EMIHUDRAFT_218364"/>
<dbReference type="Pfam" id="PF15780">
    <property type="entry name" value="ASH"/>
    <property type="match status" value="1"/>
</dbReference>
<dbReference type="EnsemblProtists" id="EOD07446">
    <property type="protein sequence ID" value="EOD07446"/>
    <property type="gene ID" value="EMIHUDRAFT_218364"/>
</dbReference>
<dbReference type="InterPro" id="IPR031549">
    <property type="entry name" value="ASH"/>
</dbReference>
<evidence type="ECO:0000256" key="1">
    <source>
        <dbReference type="ARBA" id="ARBA00004496"/>
    </source>
</evidence>
<keyword evidence="2" id="KW-0963">Cytoplasm</keyword>
<evidence type="ECO:0000313" key="4">
    <source>
        <dbReference type="EnsemblProtists" id="EOD07446"/>
    </source>
</evidence>
<dbReference type="InterPro" id="IPR013783">
    <property type="entry name" value="Ig-like_fold"/>
</dbReference>
<dbReference type="HOGENOM" id="CLU_1047444_0_0_1"/>
<reference evidence="5" key="1">
    <citation type="journal article" date="2013" name="Nature">
        <title>Pan genome of the phytoplankton Emiliania underpins its global distribution.</title>
        <authorList>
            <person name="Read B.A."/>
            <person name="Kegel J."/>
            <person name="Klute M.J."/>
            <person name="Kuo A."/>
            <person name="Lefebvre S.C."/>
            <person name="Maumus F."/>
            <person name="Mayer C."/>
            <person name="Miller J."/>
            <person name="Monier A."/>
            <person name="Salamov A."/>
            <person name="Young J."/>
            <person name="Aguilar M."/>
            <person name="Claverie J.M."/>
            <person name="Frickenhaus S."/>
            <person name="Gonzalez K."/>
            <person name="Herman E.K."/>
            <person name="Lin Y.C."/>
            <person name="Napier J."/>
            <person name="Ogata H."/>
            <person name="Sarno A.F."/>
            <person name="Shmutz J."/>
            <person name="Schroeder D."/>
            <person name="de Vargas C."/>
            <person name="Verret F."/>
            <person name="von Dassow P."/>
            <person name="Valentin K."/>
            <person name="Van de Peer Y."/>
            <person name="Wheeler G."/>
            <person name="Dacks J.B."/>
            <person name="Delwiche C.F."/>
            <person name="Dyhrman S.T."/>
            <person name="Glockner G."/>
            <person name="John U."/>
            <person name="Richards T."/>
            <person name="Worden A.Z."/>
            <person name="Zhang X."/>
            <person name="Grigoriev I.V."/>
            <person name="Allen A.E."/>
            <person name="Bidle K."/>
            <person name="Borodovsky M."/>
            <person name="Bowler C."/>
            <person name="Brownlee C."/>
            <person name="Cock J.M."/>
            <person name="Elias M."/>
            <person name="Gladyshev V.N."/>
            <person name="Groth M."/>
            <person name="Guda C."/>
            <person name="Hadaegh A."/>
            <person name="Iglesias-Rodriguez M.D."/>
            <person name="Jenkins J."/>
            <person name="Jones B.M."/>
            <person name="Lawson T."/>
            <person name="Leese F."/>
            <person name="Lindquist E."/>
            <person name="Lobanov A."/>
            <person name="Lomsadze A."/>
            <person name="Malik S.B."/>
            <person name="Marsh M.E."/>
            <person name="Mackinder L."/>
            <person name="Mock T."/>
            <person name="Mueller-Roeber B."/>
            <person name="Pagarete A."/>
            <person name="Parker M."/>
            <person name="Probert I."/>
            <person name="Quesneville H."/>
            <person name="Raines C."/>
            <person name="Rensing S.A."/>
            <person name="Riano-Pachon D.M."/>
            <person name="Richier S."/>
            <person name="Rokitta S."/>
            <person name="Shiraiwa Y."/>
            <person name="Soanes D.M."/>
            <person name="van der Giezen M."/>
            <person name="Wahlund T.M."/>
            <person name="Williams B."/>
            <person name="Wilson W."/>
            <person name="Wolfe G."/>
            <person name="Wurch L.L."/>
        </authorList>
    </citation>
    <scope>NUCLEOTIDE SEQUENCE</scope>
</reference>
<dbReference type="RefSeq" id="XP_005767568.1">
    <property type="nucleotide sequence ID" value="XM_005767511.1"/>
</dbReference>
<dbReference type="Gene3D" id="2.60.40.10">
    <property type="entry name" value="Immunoglobulins"/>
    <property type="match status" value="1"/>
</dbReference>
<organism evidence="4 5">
    <name type="scientific">Emiliania huxleyi (strain CCMP1516)</name>
    <dbReference type="NCBI Taxonomy" id="280463"/>
    <lineage>
        <taxon>Eukaryota</taxon>
        <taxon>Haptista</taxon>
        <taxon>Haptophyta</taxon>
        <taxon>Prymnesiophyceae</taxon>
        <taxon>Isochrysidales</taxon>
        <taxon>Noelaerhabdaceae</taxon>
        <taxon>Emiliania</taxon>
    </lineage>
</organism>
<name>A0A0D3I861_EMIH1</name>
<reference evidence="4" key="2">
    <citation type="submission" date="2024-10" db="UniProtKB">
        <authorList>
            <consortium name="EnsemblProtists"/>
        </authorList>
    </citation>
    <scope>IDENTIFICATION</scope>
</reference>
<accession>A0A0D3I861</accession>
<dbReference type="PaxDb" id="2903-EOD07446"/>
<feature type="domain" description="Abnormal spindle-like microcephaly-associated protein ASH" evidence="3">
    <location>
        <begin position="4"/>
        <end position="81"/>
    </location>
</feature>
<dbReference type="GO" id="GO:0005737">
    <property type="term" value="C:cytoplasm"/>
    <property type="evidence" value="ECO:0007669"/>
    <property type="project" value="UniProtKB-SubCell"/>
</dbReference>
<evidence type="ECO:0000313" key="5">
    <source>
        <dbReference type="Proteomes" id="UP000013827"/>
    </source>
</evidence>
<evidence type="ECO:0000256" key="2">
    <source>
        <dbReference type="ARBA" id="ARBA00022490"/>
    </source>
</evidence>
<protein>
    <recommendedName>
        <fullName evidence="3">Abnormal spindle-like microcephaly-associated protein ASH domain-containing protein</fullName>
    </recommendedName>
</protein>
<sequence>MEAVLSVAPFSAPCVLSFGSVYVGAVAERTVRVANPTEAAVVVSAVTSRRTGALAVVEDRVRVPARSEGALTVRWVPEATGVLGKGHTILVRLGKGRTLPISVDGVAKRAGGASLARAPLGALNRNLLHGAPPPKAAPVEPLAARCLSLARRVAVCDGEEDDAFLAVARAARESPAMARCLGAAAEAVLAGGADAQGLLQRLEAALGDGRAALRQLPAPLRRGMAEVAWVASPADGSGAADVRRELGKTMLRERLSPSAVAPSRAS</sequence>
<dbReference type="EnsemblProtists" id="EOD15139">
    <property type="protein sequence ID" value="EOD15139"/>
    <property type="gene ID" value="EMIHUDRAFT_246052"/>
</dbReference>
<evidence type="ECO:0000259" key="3">
    <source>
        <dbReference type="Pfam" id="PF15780"/>
    </source>
</evidence>
<dbReference type="Proteomes" id="UP000013827">
    <property type="component" value="Unassembled WGS sequence"/>
</dbReference>
<dbReference type="GeneID" id="17253596"/>
<proteinExistence type="predicted"/>
<dbReference type="AlphaFoldDB" id="A0A0D3I861"/>
<keyword evidence="5" id="KW-1185">Reference proteome</keyword>